<gene>
    <name evidence="2" type="ORF">ACFOHH_22015</name>
</gene>
<dbReference type="RefSeq" id="WP_257315075.1">
    <property type="nucleotide sequence ID" value="NZ_JANFDG010000009.1"/>
</dbReference>
<protein>
    <submittedName>
        <fullName evidence="2">Glycosyltransferase family 25 protein</fullName>
    </submittedName>
</protein>
<evidence type="ECO:0000313" key="3">
    <source>
        <dbReference type="Proteomes" id="UP001595377"/>
    </source>
</evidence>
<reference evidence="3" key="1">
    <citation type="journal article" date="2019" name="Int. J. Syst. Evol. Microbiol.">
        <title>The Global Catalogue of Microorganisms (GCM) 10K type strain sequencing project: providing services to taxonomists for standard genome sequencing and annotation.</title>
        <authorList>
            <consortium name="The Broad Institute Genomics Platform"/>
            <consortium name="The Broad Institute Genome Sequencing Center for Infectious Disease"/>
            <person name="Wu L."/>
            <person name="Ma J."/>
        </authorList>
    </citation>
    <scope>NUCLEOTIDE SEQUENCE [LARGE SCALE GENOMIC DNA]</scope>
    <source>
        <strain evidence="3">KCTC 52677</strain>
    </source>
</reference>
<dbReference type="Pfam" id="PF01755">
    <property type="entry name" value="Glyco_transf_25"/>
    <property type="match status" value="1"/>
</dbReference>
<feature type="domain" description="Glycosyl transferase family 25" evidence="1">
    <location>
        <begin position="8"/>
        <end position="183"/>
    </location>
</feature>
<proteinExistence type="predicted"/>
<evidence type="ECO:0000313" key="2">
    <source>
        <dbReference type="EMBL" id="MFC3075803.1"/>
    </source>
</evidence>
<keyword evidence="3" id="KW-1185">Reference proteome</keyword>
<sequence>MSRVEAAPKVYVVSLARMPERRKAIAEQLARHGVDFTIVDAVDARQADPQWLREQVDEAAILRNAGRALSPPEIGCALSHRLIYREIVEKGECGALVLEDDVTLPPQFSEALAYFRKAGPALADRWAVYQLGWSWVTVLILRLRTATRVGPRVRFAERIRWLSPEVWGTFGYYITRRAASEILVSPKAETFADHWSLWERRAQGTIYISSPQTVVHPPISQGSEIQDARSELVDATKGIDVWWRRLYDRQKGRAIGWSMKLIRPLAQRIL</sequence>
<name>A0ABV7DNG7_9HYPH</name>
<comment type="caution">
    <text evidence="2">The sequence shown here is derived from an EMBL/GenBank/DDBJ whole genome shotgun (WGS) entry which is preliminary data.</text>
</comment>
<accession>A0ABV7DNG7</accession>
<dbReference type="Proteomes" id="UP001595377">
    <property type="component" value="Unassembled WGS sequence"/>
</dbReference>
<dbReference type="CDD" id="cd06532">
    <property type="entry name" value="Glyco_transf_25"/>
    <property type="match status" value="1"/>
</dbReference>
<dbReference type="InterPro" id="IPR002654">
    <property type="entry name" value="Glyco_trans_25"/>
</dbReference>
<dbReference type="EMBL" id="JBHRSP010000042">
    <property type="protein sequence ID" value="MFC3075803.1"/>
    <property type="molecule type" value="Genomic_DNA"/>
</dbReference>
<evidence type="ECO:0000259" key="1">
    <source>
        <dbReference type="Pfam" id="PF01755"/>
    </source>
</evidence>
<organism evidence="2 3">
    <name type="scientific">Shinella pollutisoli</name>
    <dbReference type="NCBI Taxonomy" id="2250594"/>
    <lineage>
        <taxon>Bacteria</taxon>
        <taxon>Pseudomonadati</taxon>
        <taxon>Pseudomonadota</taxon>
        <taxon>Alphaproteobacteria</taxon>
        <taxon>Hyphomicrobiales</taxon>
        <taxon>Rhizobiaceae</taxon>
        <taxon>Shinella</taxon>
    </lineage>
</organism>